<feature type="transmembrane region" description="Helical" evidence="1">
    <location>
        <begin position="7"/>
        <end position="26"/>
    </location>
</feature>
<protein>
    <submittedName>
        <fullName evidence="2">Uncharacterized protein</fullName>
    </submittedName>
</protein>
<keyword evidence="1" id="KW-0472">Membrane</keyword>
<accession>A0AAD6M780</accession>
<sequence length="43" mass="5039">MLNMNCIYTIFLFSINIICFVGYSFLVTEKLVIHTSWGSRIHL</sequence>
<keyword evidence="1" id="KW-0812">Transmembrane</keyword>
<name>A0AAD6M780_9ROSI</name>
<keyword evidence="1" id="KW-1133">Transmembrane helix</keyword>
<comment type="caution">
    <text evidence="2">The sequence shown here is derived from an EMBL/GenBank/DDBJ whole genome shotgun (WGS) entry which is preliminary data.</text>
</comment>
<organism evidence="2 3">
    <name type="scientific">Populus alba x Populus x berolinensis</name>
    <dbReference type="NCBI Taxonomy" id="444605"/>
    <lineage>
        <taxon>Eukaryota</taxon>
        <taxon>Viridiplantae</taxon>
        <taxon>Streptophyta</taxon>
        <taxon>Embryophyta</taxon>
        <taxon>Tracheophyta</taxon>
        <taxon>Spermatophyta</taxon>
        <taxon>Magnoliopsida</taxon>
        <taxon>eudicotyledons</taxon>
        <taxon>Gunneridae</taxon>
        <taxon>Pentapetalae</taxon>
        <taxon>rosids</taxon>
        <taxon>fabids</taxon>
        <taxon>Malpighiales</taxon>
        <taxon>Salicaceae</taxon>
        <taxon>Saliceae</taxon>
        <taxon>Populus</taxon>
    </lineage>
</organism>
<gene>
    <name evidence="2" type="ORF">NC653_027128</name>
</gene>
<dbReference type="AlphaFoldDB" id="A0AAD6M780"/>
<evidence type="ECO:0000313" key="2">
    <source>
        <dbReference type="EMBL" id="KAJ6978857.1"/>
    </source>
</evidence>
<dbReference type="EMBL" id="JAQIZT010000011">
    <property type="protein sequence ID" value="KAJ6978857.1"/>
    <property type="molecule type" value="Genomic_DNA"/>
</dbReference>
<reference evidence="2" key="1">
    <citation type="journal article" date="2023" name="Mol. Ecol. Resour.">
        <title>Chromosome-level genome assembly of a triploid poplar Populus alba 'Berolinensis'.</title>
        <authorList>
            <person name="Chen S."/>
            <person name="Yu Y."/>
            <person name="Wang X."/>
            <person name="Wang S."/>
            <person name="Zhang T."/>
            <person name="Zhou Y."/>
            <person name="He R."/>
            <person name="Meng N."/>
            <person name="Wang Y."/>
            <person name="Liu W."/>
            <person name="Liu Z."/>
            <person name="Liu J."/>
            <person name="Guo Q."/>
            <person name="Huang H."/>
            <person name="Sederoff R.R."/>
            <person name="Wang G."/>
            <person name="Qu G."/>
            <person name="Chen S."/>
        </authorList>
    </citation>
    <scope>NUCLEOTIDE SEQUENCE</scope>
    <source>
        <strain evidence="2">SC-2020</strain>
    </source>
</reference>
<keyword evidence="3" id="KW-1185">Reference proteome</keyword>
<evidence type="ECO:0000313" key="3">
    <source>
        <dbReference type="Proteomes" id="UP001164929"/>
    </source>
</evidence>
<proteinExistence type="predicted"/>
<evidence type="ECO:0000256" key="1">
    <source>
        <dbReference type="SAM" id="Phobius"/>
    </source>
</evidence>
<dbReference type="Proteomes" id="UP001164929">
    <property type="component" value="Chromosome 11"/>
</dbReference>